<sequence>MMIKRHARRPWRHWPPWKERQLTTVYYFAATTYQEDFFNLTTESTWKTEVWSDWRNSTMPTTSDTIYPLKHNLTVNRTELEYLDQPSLTSIVCLCIVLCLITLGTIVGEYHF</sequence>
<dbReference type="EMBL" id="OV725079">
    <property type="protein sequence ID" value="CAH1396985.1"/>
    <property type="molecule type" value="Genomic_DNA"/>
</dbReference>
<gene>
    <name evidence="2" type="ORF">NEZAVI_LOCUS6932</name>
</gene>
<name>A0A9P0MK02_NEZVI</name>
<dbReference type="AlphaFoldDB" id="A0A9P0MK02"/>
<dbReference type="OrthoDB" id="10464491at2759"/>
<evidence type="ECO:0000313" key="3">
    <source>
        <dbReference type="Proteomes" id="UP001152798"/>
    </source>
</evidence>
<dbReference type="Proteomes" id="UP001152798">
    <property type="component" value="Chromosome 3"/>
</dbReference>
<evidence type="ECO:0000313" key="2">
    <source>
        <dbReference type="EMBL" id="CAH1396985.1"/>
    </source>
</evidence>
<organism evidence="2 3">
    <name type="scientific">Nezara viridula</name>
    <name type="common">Southern green stink bug</name>
    <name type="synonym">Cimex viridulus</name>
    <dbReference type="NCBI Taxonomy" id="85310"/>
    <lineage>
        <taxon>Eukaryota</taxon>
        <taxon>Metazoa</taxon>
        <taxon>Ecdysozoa</taxon>
        <taxon>Arthropoda</taxon>
        <taxon>Hexapoda</taxon>
        <taxon>Insecta</taxon>
        <taxon>Pterygota</taxon>
        <taxon>Neoptera</taxon>
        <taxon>Paraneoptera</taxon>
        <taxon>Hemiptera</taxon>
        <taxon>Heteroptera</taxon>
        <taxon>Panheteroptera</taxon>
        <taxon>Pentatomomorpha</taxon>
        <taxon>Pentatomoidea</taxon>
        <taxon>Pentatomidae</taxon>
        <taxon>Pentatominae</taxon>
        <taxon>Nezara</taxon>
    </lineage>
</organism>
<keyword evidence="3" id="KW-1185">Reference proteome</keyword>
<keyword evidence="1" id="KW-0472">Membrane</keyword>
<evidence type="ECO:0000256" key="1">
    <source>
        <dbReference type="SAM" id="Phobius"/>
    </source>
</evidence>
<keyword evidence="1" id="KW-1133">Transmembrane helix</keyword>
<feature type="transmembrane region" description="Helical" evidence="1">
    <location>
        <begin position="87"/>
        <end position="107"/>
    </location>
</feature>
<keyword evidence="1" id="KW-0812">Transmembrane</keyword>
<protein>
    <submittedName>
        <fullName evidence="2">Uncharacterized protein</fullName>
    </submittedName>
</protein>
<proteinExistence type="predicted"/>
<reference evidence="2" key="1">
    <citation type="submission" date="2022-01" db="EMBL/GenBank/DDBJ databases">
        <authorList>
            <person name="King R."/>
        </authorList>
    </citation>
    <scope>NUCLEOTIDE SEQUENCE</scope>
</reference>
<accession>A0A9P0MK02</accession>